<reference evidence="2 3" key="1">
    <citation type="submission" date="2018-10" db="EMBL/GenBank/DDBJ databases">
        <title>A high-quality apple genome assembly.</title>
        <authorList>
            <person name="Hu J."/>
        </authorList>
    </citation>
    <scope>NUCLEOTIDE SEQUENCE [LARGE SCALE GENOMIC DNA]</scope>
    <source>
        <strain evidence="3">cv. HFTH1</strain>
        <tissue evidence="2">Young leaf</tissue>
    </source>
</reference>
<gene>
    <name evidence="2" type="ORF">DVH24_020582</name>
</gene>
<evidence type="ECO:0000313" key="2">
    <source>
        <dbReference type="EMBL" id="RXH91559.1"/>
    </source>
</evidence>
<keyword evidence="3" id="KW-1185">Reference proteome</keyword>
<dbReference type="Proteomes" id="UP000290289">
    <property type="component" value="Chromosome 8"/>
</dbReference>
<organism evidence="2 3">
    <name type="scientific">Malus domestica</name>
    <name type="common">Apple</name>
    <name type="synonym">Pyrus malus</name>
    <dbReference type="NCBI Taxonomy" id="3750"/>
    <lineage>
        <taxon>Eukaryota</taxon>
        <taxon>Viridiplantae</taxon>
        <taxon>Streptophyta</taxon>
        <taxon>Embryophyta</taxon>
        <taxon>Tracheophyta</taxon>
        <taxon>Spermatophyta</taxon>
        <taxon>Magnoliopsida</taxon>
        <taxon>eudicotyledons</taxon>
        <taxon>Gunneridae</taxon>
        <taxon>Pentapetalae</taxon>
        <taxon>rosids</taxon>
        <taxon>fabids</taxon>
        <taxon>Rosales</taxon>
        <taxon>Rosaceae</taxon>
        <taxon>Amygdaloideae</taxon>
        <taxon>Maleae</taxon>
        <taxon>Malus</taxon>
    </lineage>
</organism>
<comment type="caution">
    <text evidence="2">The sequence shown here is derived from an EMBL/GenBank/DDBJ whole genome shotgun (WGS) entry which is preliminary data.</text>
</comment>
<proteinExistence type="predicted"/>
<name>A0A498J720_MALDO</name>
<dbReference type="PANTHER" id="PTHR33526">
    <property type="entry name" value="OS07G0123800 PROTEIN"/>
    <property type="match status" value="1"/>
</dbReference>
<dbReference type="InterPro" id="IPR016972">
    <property type="entry name" value="UCP031279"/>
</dbReference>
<dbReference type="PANTHER" id="PTHR33526:SF13">
    <property type="entry name" value="TYROSINE-PROTEIN PHOSPHATASE 3-LIKE"/>
    <property type="match status" value="1"/>
</dbReference>
<dbReference type="EMBL" id="RDQH01000334">
    <property type="protein sequence ID" value="RXH91559.1"/>
    <property type="molecule type" value="Genomic_DNA"/>
</dbReference>
<dbReference type="PIRSF" id="PIRSF031279">
    <property type="entry name" value="UCP031279"/>
    <property type="match status" value="1"/>
</dbReference>
<evidence type="ECO:0000313" key="3">
    <source>
        <dbReference type="Proteomes" id="UP000290289"/>
    </source>
</evidence>
<evidence type="ECO:0000256" key="1">
    <source>
        <dbReference type="SAM" id="MobiDB-lite"/>
    </source>
</evidence>
<feature type="region of interest" description="Disordered" evidence="1">
    <location>
        <begin position="109"/>
        <end position="129"/>
    </location>
</feature>
<accession>A0A498J720</accession>
<sequence>MRKTKVNSQNKFMKIIMVPIRVLSKAKDFYVRSMTDMGGRVAYSGAVGGLGGNVTQGLPKSFSVSSTSSRLSENGDDYSELIRAASARNYGGRIDVNMIMQEQMKRSATTTTMRSGMGPKRVSNNPTVLPKCSSVAMGKIDEDAPADFDEGAAGVKGDLYPRSKSYAVGRRSAFAF</sequence>
<dbReference type="AlphaFoldDB" id="A0A498J720"/>
<protein>
    <submittedName>
        <fullName evidence="2">Uncharacterized protein</fullName>
    </submittedName>
</protein>